<keyword evidence="2" id="KW-1185">Reference proteome</keyword>
<gene>
    <name evidence="1" type="ORF">KP509_15G006200</name>
</gene>
<evidence type="ECO:0008006" key="3">
    <source>
        <dbReference type="Google" id="ProtNLM"/>
    </source>
</evidence>
<dbReference type="OrthoDB" id="414945at2759"/>
<reference evidence="1" key="1">
    <citation type="submission" date="2021-08" db="EMBL/GenBank/DDBJ databases">
        <title>WGS assembly of Ceratopteris richardii.</title>
        <authorList>
            <person name="Marchant D.B."/>
            <person name="Chen G."/>
            <person name="Jenkins J."/>
            <person name="Shu S."/>
            <person name="Leebens-Mack J."/>
            <person name="Grimwood J."/>
            <person name="Schmutz J."/>
            <person name="Soltis P."/>
            <person name="Soltis D."/>
            <person name="Chen Z.-H."/>
        </authorList>
    </citation>
    <scope>NUCLEOTIDE SEQUENCE</scope>
    <source>
        <strain evidence="1">Whitten #5841</strain>
        <tissue evidence="1">Leaf</tissue>
    </source>
</reference>
<proteinExistence type="predicted"/>
<sequence length="69" mass="7527">MTDMGPLQYCLGIQVLHDVMTDTISLNQSSYIRTLLHKLHMSACSSVDTPLSANLKLSQPCPPTTPSHS</sequence>
<dbReference type="AlphaFoldDB" id="A0A8T2T0S7"/>
<protein>
    <recommendedName>
        <fullName evidence="3">Reverse transcriptase Ty1/copia-type domain-containing protein</fullName>
    </recommendedName>
</protein>
<name>A0A8T2T0S7_CERRI</name>
<accession>A0A8T2T0S7</accession>
<comment type="caution">
    <text evidence="1">The sequence shown here is derived from an EMBL/GenBank/DDBJ whole genome shotgun (WGS) entry which is preliminary data.</text>
</comment>
<dbReference type="EMBL" id="CM035420">
    <property type="protein sequence ID" value="KAH7404021.1"/>
    <property type="molecule type" value="Genomic_DNA"/>
</dbReference>
<evidence type="ECO:0000313" key="2">
    <source>
        <dbReference type="Proteomes" id="UP000825935"/>
    </source>
</evidence>
<dbReference type="Proteomes" id="UP000825935">
    <property type="component" value="Chromosome 15"/>
</dbReference>
<evidence type="ECO:0000313" key="1">
    <source>
        <dbReference type="EMBL" id="KAH7404021.1"/>
    </source>
</evidence>
<organism evidence="1 2">
    <name type="scientific">Ceratopteris richardii</name>
    <name type="common">Triangle waterfern</name>
    <dbReference type="NCBI Taxonomy" id="49495"/>
    <lineage>
        <taxon>Eukaryota</taxon>
        <taxon>Viridiplantae</taxon>
        <taxon>Streptophyta</taxon>
        <taxon>Embryophyta</taxon>
        <taxon>Tracheophyta</taxon>
        <taxon>Polypodiopsida</taxon>
        <taxon>Polypodiidae</taxon>
        <taxon>Polypodiales</taxon>
        <taxon>Pteridineae</taxon>
        <taxon>Pteridaceae</taxon>
        <taxon>Parkerioideae</taxon>
        <taxon>Ceratopteris</taxon>
    </lineage>
</organism>